<dbReference type="InterPro" id="IPR016024">
    <property type="entry name" value="ARM-type_fold"/>
</dbReference>
<dbReference type="InterPro" id="IPR040122">
    <property type="entry name" value="Importin_beta"/>
</dbReference>
<dbReference type="Gene3D" id="1.25.10.10">
    <property type="entry name" value="Leucine-rich Repeat Variant"/>
    <property type="match status" value="1"/>
</dbReference>
<dbReference type="Pfam" id="PF03810">
    <property type="entry name" value="IBN_N"/>
    <property type="match status" value="1"/>
</dbReference>
<dbReference type="Pfam" id="PF13513">
    <property type="entry name" value="HEAT_EZ"/>
    <property type="match status" value="1"/>
</dbReference>
<keyword evidence="6" id="KW-0653">Protein transport</keyword>
<dbReference type="GO" id="GO:0006606">
    <property type="term" value="P:protein import into nucleus"/>
    <property type="evidence" value="ECO:0007669"/>
    <property type="project" value="InterPro"/>
</dbReference>
<gene>
    <name evidence="9" type="ORF">PPACK8108_LOCUS19884</name>
</gene>
<keyword evidence="4" id="KW-0963">Cytoplasm</keyword>
<dbReference type="InterPro" id="IPR001494">
    <property type="entry name" value="Importin-beta_N"/>
</dbReference>
<comment type="subcellular location">
    <subcellularLocation>
        <location evidence="2">Cytoplasm</location>
    </subcellularLocation>
    <subcellularLocation>
        <location evidence="1">Nucleus</location>
    </subcellularLocation>
</comment>
<dbReference type="SUPFAM" id="SSF48371">
    <property type="entry name" value="ARM repeat"/>
    <property type="match status" value="2"/>
</dbReference>
<name>A0AAV0BFQ5_PHAPC</name>
<evidence type="ECO:0000256" key="6">
    <source>
        <dbReference type="ARBA" id="ARBA00022927"/>
    </source>
</evidence>
<dbReference type="PANTHER" id="PTHR10527">
    <property type="entry name" value="IMPORTIN BETA"/>
    <property type="match status" value="1"/>
</dbReference>
<dbReference type="Proteomes" id="UP001153365">
    <property type="component" value="Unassembled WGS sequence"/>
</dbReference>
<protein>
    <submittedName>
        <fullName evidence="9">Karyopherin Kap123</fullName>
    </submittedName>
</protein>
<keyword evidence="5" id="KW-0677">Repeat</keyword>
<evidence type="ECO:0000313" key="10">
    <source>
        <dbReference type="Proteomes" id="UP001153365"/>
    </source>
</evidence>
<evidence type="ECO:0000256" key="1">
    <source>
        <dbReference type="ARBA" id="ARBA00004123"/>
    </source>
</evidence>
<comment type="caution">
    <text evidence="9">The sequence shown here is derived from an EMBL/GenBank/DDBJ whole genome shotgun (WGS) entry which is preliminary data.</text>
</comment>
<keyword evidence="7" id="KW-0539">Nucleus</keyword>
<dbReference type="Pfam" id="PF25780">
    <property type="entry name" value="TPR_IPO5"/>
    <property type="match status" value="1"/>
</dbReference>
<dbReference type="EMBL" id="CALTRL010005721">
    <property type="protein sequence ID" value="CAH7685369.1"/>
    <property type="molecule type" value="Genomic_DNA"/>
</dbReference>
<evidence type="ECO:0000313" key="9">
    <source>
        <dbReference type="EMBL" id="CAH7685369.1"/>
    </source>
</evidence>
<evidence type="ECO:0000256" key="3">
    <source>
        <dbReference type="ARBA" id="ARBA00022448"/>
    </source>
</evidence>
<accession>A0AAV0BFQ5</accession>
<dbReference type="PROSITE" id="PS50166">
    <property type="entry name" value="IMPORTIN_B_NT"/>
    <property type="match status" value="1"/>
</dbReference>
<dbReference type="InterPro" id="IPR011989">
    <property type="entry name" value="ARM-like"/>
</dbReference>
<evidence type="ECO:0000256" key="4">
    <source>
        <dbReference type="ARBA" id="ARBA00022490"/>
    </source>
</evidence>
<dbReference type="InterPro" id="IPR057672">
    <property type="entry name" value="TPR_IPO4/5"/>
</dbReference>
<organism evidence="9 10">
    <name type="scientific">Phakopsora pachyrhizi</name>
    <name type="common">Asian soybean rust disease fungus</name>
    <dbReference type="NCBI Taxonomy" id="170000"/>
    <lineage>
        <taxon>Eukaryota</taxon>
        <taxon>Fungi</taxon>
        <taxon>Dikarya</taxon>
        <taxon>Basidiomycota</taxon>
        <taxon>Pucciniomycotina</taxon>
        <taxon>Pucciniomycetes</taxon>
        <taxon>Pucciniales</taxon>
        <taxon>Phakopsoraceae</taxon>
        <taxon>Phakopsora</taxon>
    </lineage>
</organism>
<sequence>MIIKIHSEPLFFRNLLCSMKILSFQGWNLATLALNQQFYKSPAAIPGLFEILSTSSNPAVRQLAAVELRKRISAAKLKHWRRLDMPIRTAIKARLLQLILTETVPITRHSIARVISEIADLELPEKMWPELLDFLMKASDSPAAHEREVVIFTLYTLMDTVVGTFAENLPQIYNLFAKALQDPESLEVRATTVQALGRVSEFMEADEKSSISTFQSMIPQMLVVIEQSIMAGDEIAAQKGFDTLETLLIIEVPLINPYFAELVKFNLNIGTNKVLDESLRIMALNCLMWSIKFKKSKFASADILKPVVDSLITIGAEDEPEDPEDDSVARTAFRCLDSLATSLSPQALFPILYARIQECFSSPEPVLRKAAVMALGVTVEGCSQFIQPHVEQLWPFIDAGLEDGDVRVRRASCAALSCICEMLPEECGKRHEVLIPRVSALLNDDSCQRNAMTALDGLLEAFDGETIGLYLHPLMERLVPMIDTAPPKLKGTVVGAIGSAAYAAKGAFEPYFDACMQRITPFLSLKDEGDEQDLRGVTQDTIGTLASAVGKEKFRPYLDGCLKIAFEAIELNSPSLRECSMIFFGILAKVYEEEFVAHLPRVMPAVLASVGQPEEDEDSALPSEVIKGFRAADDEEEEAEVESDFVDVDDVDLDDDSLMKATTAVAVEKSVAADALAELFEYTKSSFLPYLEPSVKALTPLLNHFYPTTRKAAATTLLSFISIAHELTNPGKLQPGLNNICLSDDVRKLINVIVPEVMTMWEGDDECDVVCDICSSLSSVISGVGAGLLAPTYLDGTYRYILQILERKSPAQLEGDLDETIATGELSEAESNLIGSAADFVGSFATVLGADFAQAFSQFLPAIAKYYDSCYSATDRNNSVGALAEAINGLGNAISPFTEVLLQLGLNAVKDEDIEVRSNAAFFLGSLVFWTDIDITSQYMRILEGLQPLFIIADDRMKEKSERAKDNAAGAIARMILKNKSALPLDQVLPAFFEALPLKQDFLESAKCFDAIHDLVKEQHPSIQAQFEHILSVFSHVLTNSAPSVPEDKAMITPETRAQIIGLIQQFNVQVPALIAAKGLNSYL</sequence>
<dbReference type="AlphaFoldDB" id="A0AAV0BFQ5"/>
<proteinExistence type="predicted"/>
<evidence type="ECO:0000259" key="8">
    <source>
        <dbReference type="PROSITE" id="PS50166"/>
    </source>
</evidence>
<dbReference type="GO" id="GO:0005737">
    <property type="term" value="C:cytoplasm"/>
    <property type="evidence" value="ECO:0007669"/>
    <property type="project" value="UniProtKB-SubCell"/>
</dbReference>
<feature type="domain" description="Importin N-terminal" evidence="8">
    <location>
        <begin position="30"/>
        <end position="101"/>
    </location>
</feature>
<dbReference type="GO" id="GO:0031267">
    <property type="term" value="F:small GTPase binding"/>
    <property type="evidence" value="ECO:0007669"/>
    <property type="project" value="InterPro"/>
</dbReference>
<evidence type="ECO:0000256" key="2">
    <source>
        <dbReference type="ARBA" id="ARBA00004496"/>
    </source>
</evidence>
<evidence type="ECO:0000256" key="7">
    <source>
        <dbReference type="ARBA" id="ARBA00023242"/>
    </source>
</evidence>
<evidence type="ECO:0000256" key="5">
    <source>
        <dbReference type="ARBA" id="ARBA00022737"/>
    </source>
</evidence>
<dbReference type="SMART" id="SM00913">
    <property type="entry name" value="IBN_N"/>
    <property type="match status" value="1"/>
</dbReference>
<keyword evidence="10" id="KW-1185">Reference proteome</keyword>
<reference evidence="9" key="1">
    <citation type="submission" date="2022-06" db="EMBL/GenBank/DDBJ databases">
        <authorList>
            <consortium name="SYNGENTA / RWTH Aachen University"/>
        </authorList>
    </citation>
    <scope>NUCLEOTIDE SEQUENCE</scope>
</reference>
<keyword evidence="3" id="KW-0813">Transport</keyword>